<feature type="transmembrane region" description="Helical" evidence="2">
    <location>
        <begin position="26"/>
        <end position="48"/>
    </location>
</feature>
<name>A0A1H1AE84_9MICC</name>
<feature type="transmembrane region" description="Helical" evidence="2">
    <location>
        <begin position="186"/>
        <end position="202"/>
    </location>
</feature>
<evidence type="ECO:0000313" key="3">
    <source>
        <dbReference type="EMBL" id="SDQ38018.1"/>
    </source>
</evidence>
<feature type="transmembrane region" description="Helical" evidence="2">
    <location>
        <begin position="161"/>
        <end position="179"/>
    </location>
</feature>
<protein>
    <submittedName>
        <fullName evidence="3">Uncharacterized protein</fullName>
    </submittedName>
</protein>
<dbReference type="Proteomes" id="UP000181917">
    <property type="component" value="Unassembled WGS sequence"/>
</dbReference>
<feature type="region of interest" description="Disordered" evidence="1">
    <location>
        <begin position="235"/>
        <end position="259"/>
    </location>
</feature>
<keyword evidence="4" id="KW-1185">Reference proteome</keyword>
<dbReference type="RefSeq" id="WP_074699396.1">
    <property type="nucleotide sequence ID" value="NZ_CP018863.1"/>
</dbReference>
<keyword evidence="2" id="KW-0472">Membrane</keyword>
<dbReference type="STRING" id="37928.SAMN04489742_0887"/>
<proteinExistence type="predicted"/>
<keyword evidence="2" id="KW-0812">Transmembrane</keyword>
<dbReference type="EMBL" id="FNKH01000002">
    <property type="protein sequence ID" value="SDQ38018.1"/>
    <property type="molecule type" value="Genomic_DNA"/>
</dbReference>
<evidence type="ECO:0000256" key="2">
    <source>
        <dbReference type="SAM" id="Phobius"/>
    </source>
</evidence>
<sequence>MTTNIQTRTGSGMAGFEATTSRWGRITMMAGLVLSLIGPLYLVFFGGLDITAGHIWLAFIAVAATFGIFWIMEPLTYFPILGPAAMYQAFMIGNISNKLLPAAIVAQSSIDARPGTKRGDLAAVMAICGAATVHLTSLLLFVGVLGTWLISIVPDALIEVARLYILPAVMGAVLVQCIATMRQLRPTIFAIGAALAVQFVLVPLVPQAAMGATAITVVATIMLSWFGRDRSAIHTTPAEEEPSDAARDAANGSTAEEIR</sequence>
<reference evidence="3 4" key="1">
    <citation type="submission" date="2016-10" db="EMBL/GenBank/DDBJ databases">
        <authorList>
            <person name="de Groot N.N."/>
        </authorList>
    </citation>
    <scope>NUCLEOTIDE SEQUENCE [LARGE SCALE GENOMIC DNA]</scope>
    <source>
        <strain evidence="3 4">DSM 20117</strain>
    </source>
</reference>
<evidence type="ECO:0000256" key="1">
    <source>
        <dbReference type="SAM" id="MobiDB-lite"/>
    </source>
</evidence>
<dbReference type="AlphaFoldDB" id="A0A1H1AE84"/>
<evidence type="ECO:0000313" key="4">
    <source>
        <dbReference type="Proteomes" id="UP000181917"/>
    </source>
</evidence>
<organism evidence="3 4">
    <name type="scientific">Crystallibacter crystallopoietes</name>
    <dbReference type="NCBI Taxonomy" id="37928"/>
    <lineage>
        <taxon>Bacteria</taxon>
        <taxon>Bacillati</taxon>
        <taxon>Actinomycetota</taxon>
        <taxon>Actinomycetes</taxon>
        <taxon>Micrococcales</taxon>
        <taxon>Micrococcaceae</taxon>
        <taxon>Crystallibacter</taxon>
    </lineage>
</organism>
<feature type="transmembrane region" description="Helical" evidence="2">
    <location>
        <begin position="121"/>
        <end position="149"/>
    </location>
</feature>
<keyword evidence="2" id="KW-1133">Transmembrane helix</keyword>
<accession>A0A1H1AE84</accession>
<dbReference type="KEGG" id="acry:AC20117_12885"/>
<feature type="transmembrane region" description="Helical" evidence="2">
    <location>
        <begin position="55"/>
        <end position="72"/>
    </location>
</feature>
<gene>
    <name evidence="3" type="ORF">SAMN04489742_0887</name>
</gene>
<feature type="transmembrane region" description="Helical" evidence="2">
    <location>
        <begin position="208"/>
        <end position="226"/>
    </location>
</feature>